<dbReference type="AlphaFoldDB" id="A0A9E8MXH7"/>
<proteinExistence type="predicted"/>
<organism evidence="1 2">
    <name type="scientific">Lacinutrix neustonica</name>
    <dbReference type="NCBI Taxonomy" id="2980107"/>
    <lineage>
        <taxon>Bacteria</taxon>
        <taxon>Pseudomonadati</taxon>
        <taxon>Bacteroidota</taxon>
        <taxon>Flavobacteriia</taxon>
        <taxon>Flavobacteriales</taxon>
        <taxon>Flavobacteriaceae</taxon>
        <taxon>Lacinutrix</taxon>
    </lineage>
</organism>
<accession>A0A9E8MXH7</accession>
<sequence length="91" mass="10041">MTAHLPSKHLLKIQYLLLILLFAGVTTHVFAQETDKEISKSIYLTSNIGLDKNFNANTVLKAIVDASQKDSNAAFVALGNSTRSNGYPRKY</sequence>
<dbReference type="RefSeq" id="WP_267677949.1">
    <property type="nucleotide sequence ID" value="NZ_CP113088.1"/>
</dbReference>
<dbReference type="KEGG" id="lnu:N7U66_07495"/>
<dbReference type="EMBL" id="CP113088">
    <property type="protein sequence ID" value="WAC03368.1"/>
    <property type="molecule type" value="Genomic_DNA"/>
</dbReference>
<evidence type="ECO:0000313" key="2">
    <source>
        <dbReference type="Proteomes" id="UP001164705"/>
    </source>
</evidence>
<protein>
    <submittedName>
        <fullName evidence="1">Uncharacterized protein</fullName>
    </submittedName>
</protein>
<gene>
    <name evidence="1" type="ORF">N7U66_07495</name>
</gene>
<evidence type="ECO:0000313" key="1">
    <source>
        <dbReference type="EMBL" id="WAC03368.1"/>
    </source>
</evidence>
<reference evidence="1" key="1">
    <citation type="submission" date="2022-11" db="EMBL/GenBank/DDBJ databases">
        <title>Lacinutrix neustonica HL-RS19T sp. nov., isolated from the surface microlayer sample of brackish Lake Shihwa.</title>
        <authorList>
            <person name="Choi J.Y."/>
            <person name="Hwang C.Y."/>
        </authorList>
    </citation>
    <scope>NUCLEOTIDE SEQUENCE</scope>
    <source>
        <strain evidence="1">HL-RS19</strain>
    </source>
</reference>
<name>A0A9E8MXH7_9FLAO</name>
<keyword evidence="2" id="KW-1185">Reference proteome</keyword>
<dbReference type="Proteomes" id="UP001164705">
    <property type="component" value="Chromosome"/>
</dbReference>